<accession>A0A366KAR5</accession>
<evidence type="ECO:0000313" key="1">
    <source>
        <dbReference type="EMBL" id="RBP98447.1"/>
    </source>
</evidence>
<keyword evidence="2" id="KW-1185">Reference proteome</keyword>
<evidence type="ECO:0000313" key="2">
    <source>
        <dbReference type="Proteomes" id="UP000252530"/>
    </source>
</evidence>
<name>A0A366KAR5_9BIFI</name>
<organism evidence="1 2">
    <name type="scientific">Bifidobacterium aemilianum</name>
    <dbReference type="NCBI Taxonomy" id="2493120"/>
    <lineage>
        <taxon>Bacteria</taxon>
        <taxon>Bacillati</taxon>
        <taxon>Actinomycetota</taxon>
        <taxon>Actinomycetes</taxon>
        <taxon>Bifidobacteriales</taxon>
        <taxon>Bifidobacteriaceae</taxon>
        <taxon>Bifidobacterium</taxon>
    </lineage>
</organism>
<protein>
    <submittedName>
        <fullName evidence="1">Uncharacterized protein</fullName>
    </submittedName>
</protein>
<reference evidence="1 2" key="1">
    <citation type="submission" date="2017-10" db="EMBL/GenBank/DDBJ databases">
        <title>Bifidobacterium xylocopum sp. nov. and Bifidobacterium aemilianum sp. nov., from the carpenter bee (Xylocopa violacea) digestive tract.</title>
        <authorList>
            <person name="Alberoni D."/>
            <person name="Baffoni L."/>
            <person name="Di Gioia D."/>
            <person name="Gaggia F."/>
            <person name="Biavati B."/>
        </authorList>
    </citation>
    <scope>NUCLEOTIDE SEQUENCE [LARGE SCALE GENOMIC DNA]</scope>
    <source>
        <strain evidence="1 2">XV10</strain>
    </source>
</reference>
<gene>
    <name evidence="1" type="ORF">CRD60_00845</name>
</gene>
<proteinExistence type="predicted"/>
<comment type="caution">
    <text evidence="1">The sequence shown here is derived from an EMBL/GenBank/DDBJ whole genome shotgun (WGS) entry which is preliminary data.</text>
</comment>
<dbReference type="AlphaFoldDB" id="A0A366KAR5"/>
<dbReference type="EMBL" id="PDCG01000001">
    <property type="protein sequence ID" value="RBP98447.1"/>
    <property type="molecule type" value="Genomic_DNA"/>
</dbReference>
<sequence length="74" mass="8456">MGIMVRNSSDAPVSEAKIRSTGYIMMNGHRDGSNPCEHKQNPEIKLLSPGEYICLEISKTDDSKLLRRDWEYLE</sequence>
<dbReference type="Proteomes" id="UP000252530">
    <property type="component" value="Unassembled WGS sequence"/>
</dbReference>